<dbReference type="AlphaFoldDB" id="A0A0D7BH02"/>
<feature type="domain" description="DUF7918" evidence="2">
    <location>
        <begin position="9"/>
        <end position="200"/>
    </location>
</feature>
<dbReference type="InterPro" id="IPR057678">
    <property type="entry name" value="DUF7918"/>
</dbReference>
<sequence>MVQFDDLSAWITVDGRALDEYSQEFNDELGEVTCWVPSQEGKEFQLQFLDKCIHHDVGVYFYVDGNEVSARILANTAEPRNRIFCAGIKSSPETERPFIFSKTQLIEADAIPQTPSAALGEIKVECWSVDIGDEVPFGQPEFSAVDSVSEREKVDATHHVGLGDARRAEARLSREATRCSLLASFLFRYRPIEILWARGLAPVVPLDSDAIHRDISEPADVPPPDPRLDDLKDTSESERPASVDVARPDVKKEEDSKDDLLDDPKLIPQKRARSASPISSNADPEYIDISEDERDDEERMAALRAELARIDKRQRVSNSLKAQPIEKKEDLDLKIRLF</sequence>
<accession>A0A0D7BH02</accession>
<dbReference type="EMBL" id="KN880493">
    <property type="protein sequence ID" value="KIY68931.1"/>
    <property type="molecule type" value="Genomic_DNA"/>
</dbReference>
<protein>
    <recommendedName>
        <fullName evidence="2">DUF7918 domain-containing protein</fullName>
    </recommendedName>
</protein>
<dbReference type="PANTHER" id="PTHR36223">
    <property type="entry name" value="BETA-LACTAMASE-TYPE TRANSPEPTIDASE FOLD DOMAIN CONTAINING PROTEIN"/>
    <property type="match status" value="1"/>
</dbReference>
<dbReference type="Pfam" id="PF25534">
    <property type="entry name" value="DUF7918"/>
    <property type="match status" value="1"/>
</dbReference>
<feature type="compositionally biased region" description="Acidic residues" evidence="1">
    <location>
        <begin position="285"/>
        <end position="296"/>
    </location>
</feature>
<evidence type="ECO:0000256" key="1">
    <source>
        <dbReference type="SAM" id="MobiDB-lite"/>
    </source>
</evidence>
<evidence type="ECO:0000313" key="4">
    <source>
        <dbReference type="Proteomes" id="UP000054007"/>
    </source>
</evidence>
<gene>
    <name evidence="3" type="ORF">CYLTODRAFT_453068</name>
</gene>
<proteinExistence type="predicted"/>
<keyword evidence="4" id="KW-1185">Reference proteome</keyword>
<dbReference type="STRING" id="1314674.A0A0D7BH02"/>
<evidence type="ECO:0000259" key="2">
    <source>
        <dbReference type="Pfam" id="PF25534"/>
    </source>
</evidence>
<name>A0A0D7BH02_9AGAR</name>
<reference evidence="3 4" key="1">
    <citation type="journal article" date="2015" name="Fungal Genet. Biol.">
        <title>Evolution of novel wood decay mechanisms in Agaricales revealed by the genome sequences of Fistulina hepatica and Cylindrobasidium torrendii.</title>
        <authorList>
            <person name="Floudas D."/>
            <person name="Held B.W."/>
            <person name="Riley R."/>
            <person name="Nagy L.G."/>
            <person name="Koehler G."/>
            <person name="Ransdell A.S."/>
            <person name="Younus H."/>
            <person name="Chow J."/>
            <person name="Chiniquy J."/>
            <person name="Lipzen A."/>
            <person name="Tritt A."/>
            <person name="Sun H."/>
            <person name="Haridas S."/>
            <person name="LaButti K."/>
            <person name="Ohm R.A."/>
            <person name="Kues U."/>
            <person name="Blanchette R.A."/>
            <person name="Grigoriev I.V."/>
            <person name="Minto R.E."/>
            <person name="Hibbett D.S."/>
        </authorList>
    </citation>
    <scope>NUCLEOTIDE SEQUENCE [LARGE SCALE GENOMIC DNA]</scope>
    <source>
        <strain evidence="3 4">FP15055 ss-10</strain>
    </source>
</reference>
<feature type="compositionally biased region" description="Basic and acidic residues" evidence="1">
    <location>
        <begin position="226"/>
        <end position="265"/>
    </location>
</feature>
<feature type="region of interest" description="Disordered" evidence="1">
    <location>
        <begin position="214"/>
        <end position="298"/>
    </location>
</feature>
<dbReference type="OrthoDB" id="3364132at2759"/>
<dbReference type="Proteomes" id="UP000054007">
    <property type="component" value="Unassembled WGS sequence"/>
</dbReference>
<evidence type="ECO:0000313" key="3">
    <source>
        <dbReference type="EMBL" id="KIY68931.1"/>
    </source>
</evidence>
<dbReference type="PANTHER" id="PTHR36223:SF1">
    <property type="entry name" value="TRANSCRIPTION ELONGATION FACTOR EAF N-TERMINAL DOMAIN-CONTAINING PROTEIN"/>
    <property type="match status" value="1"/>
</dbReference>
<organism evidence="3 4">
    <name type="scientific">Cylindrobasidium torrendii FP15055 ss-10</name>
    <dbReference type="NCBI Taxonomy" id="1314674"/>
    <lineage>
        <taxon>Eukaryota</taxon>
        <taxon>Fungi</taxon>
        <taxon>Dikarya</taxon>
        <taxon>Basidiomycota</taxon>
        <taxon>Agaricomycotina</taxon>
        <taxon>Agaricomycetes</taxon>
        <taxon>Agaricomycetidae</taxon>
        <taxon>Agaricales</taxon>
        <taxon>Marasmiineae</taxon>
        <taxon>Physalacriaceae</taxon>
        <taxon>Cylindrobasidium</taxon>
    </lineage>
</organism>